<keyword evidence="2" id="KW-0812">Transmembrane</keyword>
<proteinExistence type="predicted"/>
<organism evidence="3 4">
    <name type="scientific">Planomicrobium okeanokoites</name>
    <name type="common">Planococcus okeanokoites</name>
    <name type="synonym">Flavobacterium okeanokoites</name>
    <dbReference type="NCBI Taxonomy" id="244"/>
    <lineage>
        <taxon>Bacteria</taxon>
        <taxon>Bacillati</taxon>
        <taxon>Bacillota</taxon>
        <taxon>Bacilli</taxon>
        <taxon>Bacillales</taxon>
        <taxon>Caryophanaceae</taxon>
        <taxon>Planomicrobium</taxon>
    </lineage>
</organism>
<keyword evidence="4" id="KW-1185">Reference proteome</keyword>
<reference evidence="4" key="1">
    <citation type="journal article" date="2019" name="Int. J. Syst. Evol. Microbiol.">
        <title>The Global Catalogue of Microorganisms (GCM) 10K type strain sequencing project: providing services to taxonomists for standard genome sequencing and annotation.</title>
        <authorList>
            <consortium name="The Broad Institute Genomics Platform"/>
            <consortium name="The Broad Institute Genome Sequencing Center for Infectious Disease"/>
            <person name="Wu L."/>
            <person name="Ma J."/>
        </authorList>
    </citation>
    <scope>NUCLEOTIDE SEQUENCE [LARGE SCALE GENOMIC DNA]</scope>
    <source>
        <strain evidence="4">CCM 320</strain>
    </source>
</reference>
<gene>
    <name evidence="3" type="ORF">ACFOEJ_05765</name>
</gene>
<name>A0ABV7KM86_PLAOK</name>
<feature type="region of interest" description="Disordered" evidence="1">
    <location>
        <begin position="1"/>
        <end position="23"/>
    </location>
</feature>
<evidence type="ECO:0000256" key="1">
    <source>
        <dbReference type="SAM" id="MobiDB-lite"/>
    </source>
</evidence>
<accession>A0ABV7KM86</accession>
<dbReference type="Proteomes" id="UP001595625">
    <property type="component" value="Unassembled WGS sequence"/>
</dbReference>
<evidence type="ECO:0000313" key="3">
    <source>
        <dbReference type="EMBL" id="MFC3210567.1"/>
    </source>
</evidence>
<dbReference type="EMBL" id="JBHRUJ010000008">
    <property type="protein sequence ID" value="MFC3210567.1"/>
    <property type="molecule type" value="Genomic_DNA"/>
</dbReference>
<dbReference type="RefSeq" id="WP_117313697.1">
    <property type="nucleotide sequence ID" value="NZ_CANNGD010000005.1"/>
</dbReference>
<feature type="transmembrane region" description="Helical" evidence="2">
    <location>
        <begin position="28"/>
        <end position="50"/>
    </location>
</feature>
<evidence type="ECO:0000313" key="4">
    <source>
        <dbReference type="Proteomes" id="UP001595625"/>
    </source>
</evidence>
<evidence type="ECO:0000256" key="2">
    <source>
        <dbReference type="SAM" id="Phobius"/>
    </source>
</evidence>
<keyword evidence="2" id="KW-0472">Membrane</keyword>
<protein>
    <submittedName>
        <fullName evidence="3">Uncharacterized protein</fullName>
    </submittedName>
</protein>
<comment type="caution">
    <text evidence="3">The sequence shown here is derived from an EMBL/GenBank/DDBJ whole genome shotgun (WGS) entry which is preliminary data.</text>
</comment>
<keyword evidence="2" id="KW-1133">Transmembrane helix</keyword>
<sequence>MAEWLNKIKTVSSTKGESAPESAKSAGVGCLAVVIAIATILTFLIAFGLFRSGHWIMGSFALLFAAIGALTSVLLLWPQKPNRL</sequence>
<feature type="transmembrane region" description="Helical" evidence="2">
    <location>
        <begin position="56"/>
        <end position="77"/>
    </location>
</feature>